<protein>
    <recommendedName>
        <fullName evidence="4">HTH cro/C1-type domain-containing protein</fullName>
    </recommendedName>
</protein>
<dbReference type="GO" id="GO:0003677">
    <property type="term" value="F:DNA binding"/>
    <property type="evidence" value="ECO:0007669"/>
    <property type="project" value="UniProtKB-KW"/>
</dbReference>
<keyword evidence="2" id="KW-0238">DNA-binding</keyword>
<evidence type="ECO:0000259" key="4">
    <source>
        <dbReference type="PROSITE" id="PS50943"/>
    </source>
</evidence>
<evidence type="ECO:0000313" key="6">
    <source>
        <dbReference type="Proteomes" id="UP000196368"/>
    </source>
</evidence>
<keyword evidence="1" id="KW-0805">Transcription regulation</keyword>
<keyword evidence="3" id="KW-0804">Transcription</keyword>
<dbReference type="InterPro" id="IPR015927">
    <property type="entry name" value="Peptidase_S24_S26A/B/C"/>
</dbReference>
<feature type="domain" description="HTH cro/C1-type" evidence="4">
    <location>
        <begin position="23"/>
        <end position="63"/>
    </location>
</feature>
<dbReference type="SUPFAM" id="SSF47413">
    <property type="entry name" value="lambda repressor-like DNA-binding domains"/>
    <property type="match status" value="1"/>
</dbReference>
<dbReference type="InterPro" id="IPR010982">
    <property type="entry name" value="Lambda_DNA-bd_dom_sf"/>
</dbReference>
<accession>A0A1Y4DC18</accession>
<dbReference type="InterPro" id="IPR001387">
    <property type="entry name" value="Cro/C1-type_HTH"/>
</dbReference>
<dbReference type="EMBL" id="NFJD01000003">
    <property type="protein sequence ID" value="OUO56673.1"/>
    <property type="molecule type" value="Genomic_DNA"/>
</dbReference>
<evidence type="ECO:0000256" key="3">
    <source>
        <dbReference type="ARBA" id="ARBA00023163"/>
    </source>
</evidence>
<sequence length="218" mass="24510">MTELEKLLQKWNDGVLRGAKIRLARELQVDDSTVSAWVAGRANPPADKIEKISKLFKTSEREVKAAFGIEDKEFSRSLRVTPLTDKNTISLPILADVPAGLPDFSDKDVETFWDIPRWVFPGADFVVKCNGDSLEPKLHLGDYCVIRKTTEPIHGRAMVVKTENGVCMKVIKKLKDGTIQLCSTNPKYKPFIPEELTIVGLIIGSWSRQDKENWLGLM</sequence>
<name>A0A1Y4DC18_9BACT</name>
<evidence type="ECO:0000256" key="2">
    <source>
        <dbReference type="ARBA" id="ARBA00023125"/>
    </source>
</evidence>
<organism evidence="5 6">
    <name type="scientific">Candidatus Avelusimicrobium gallicola</name>
    <dbReference type="NCBI Taxonomy" id="2562704"/>
    <lineage>
        <taxon>Bacteria</taxon>
        <taxon>Pseudomonadati</taxon>
        <taxon>Elusimicrobiota</taxon>
        <taxon>Elusimicrobia</taxon>
        <taxon>Elusimicrobiales</taxon>
        <taxon>Elusimicrobiaceae</taxon>
        <taxon>Candidatus Avelusimicrobium</taxon>
    </lineage>
</organism>
<dbReference type="InterPro" id="IPR039418">
    <property type="entry name" value="LexA-like"/>
</dbReference>
<dbReference type="CDD" id="cd00093">
    <property type="entry name" value="HTH_XRE"/>
    <property type="match status" value="1"/>
</dbReference>
<dbReference type="Pfam" id="PF01381">
    <property type="entry name" value="HTH_3"/>
    <property type="match status" value="1"/>
</dbReference>
<dbReference type="PANTHER" id="PTHR40661:SF1">
    <property type="entry name" value="HTH CRO_C1-TYPE DOMAIN-CONTAINING PROTEIN"/>
    <property type="match status" value="1"/>
</dbReference>
<dbReference type="Proteomes" id="UP000196368">
    <property type="component" value="Unassembled WGS sequence"/>
</dbReference>
<evidence type="ECO:0000256" key="1">
    <source>
        <dbReference type="ARBA" id="ARBA00023015"/>
    </source>
</evidence>
<dbReference type="RefSeq" id="WP_087288827.1">
    <property type="nucleotide sequence ID" value="NZ_NFJD01000003.1"/>
</dbReference>
<comment type="caution">
    <text evidence="5">The sequence shown here is derived from an EMBL/GenBank/DDBJ whole genome shotgun (WGS) entry which is preliminary data.</text>
</comment>
<keyword evidence="6" id="KW-1185">Reference proteome</keyword>
<dbReference type="Pfam" id="PF00717">
    <property type="entry name" value="Peptidase_S24"/>
    <property type="match status" value="1"/>
</dbReference>
<dbReference type="SUPFAM" id="SSF51306">
    <property type="entry name" value="LexA/Signal peptidase"/>
    <property type="match status" value="1"/>
</dbReference>
<gene>
    <name evidence="5" type="ORF">B5F75_05635</name>
</gene>
<dbReference type="AlphaFoldDB" id="A0A1Y4DC18"/>
<proteinExistence type="predicted"/>
<dbReference type="Gene3D" id="1.10.260.40">
    <property type="entry name" value="lambda repressor-like DNA-binding domains"/>
    <property type="match status" value="1"/>
</dbReference>
<evidence type="ECO:0000313" key="5">
    <source>
        <dbReference type="EMBL" id="OUO56673.1"/>
    </source>
</evidence>
<dbReference type="InterPro" id="IPR036286">
    <property type="entry name" value="LexA/Signal_pep-like_sf"/>
</dbReference>
<reference evidence="6" key="1">
    <citation type="submission" date="2017-04" db="EMBL/GenBank/DDBJ databases">
        <title>Function of individual gut microbiota members based on whole genome sequencing of pure cultures obtained from chicken caecum.</title>
        <authorList>
            <person name="Medvecky M."/>
            <person name="Cejkova D."/>
            <person name="Polansky O."/>
            <person name="Karasova D."/>
            <person name="Kubasova T."/>
            <person name="Cizek A."/>
            <person name="Rychlik I."/>
        </authorList>
    </citation>
    <scope>NUCLEOTIDE SEQUENCE [LARGE SCALE GENOMIC DNA]</scope>
    <source>
        <strain evidence="6">An273</strain>
    </source>
</reference>
<dbReference type="OrthoDB" id="9802364at2"/>
<dbReference type="CDD" id="cd06529">
    <property type="entry name" value="S24_LexA-like"/>
    <property type="match status" value="1"/>
</dbReference>
<dbReference type="PROSITE" id="PS50943">
    <property type="entry name" value="HTH_CROC1"/>
    <property type="match status" value="1"/>
</dbReference>
<dbReference type="Gene3D" id="2.10.109.10">
    <property type="entry name" value="Umud Fragment, subunit A"/>
    <property type="match status" value="1"/>
</dbReference>
<dbReference type="PANTHER" id="PTHR40661">
    <property type="match status" value="1"/>
</dbReference>